<dbReference type="RefSeq" id="WP_179919831.1">
    <property type="nucleotide sequence ID" value="NZ_CP058909.1"/>
</dbReference>
<dbReference type="Gene3D" id="1.10.10.10">
    <property type="entry name" value="Winged helix-like DNA-binding domain superfamily/Winged helix DNA-binding domain"/>
    <property type="match status" value="1"/>
</dbReference>
<proteinExistence type="predicted"/>
<dbReference type="Proteomes" id="UP000509346">
    <property type="component" value="Chromosome"/>
</dbReference>
<name>A0A7D5TEI2_9EURY</name>
<dbReference type="GeneID" id="56085978"/>
<organism evidence="5 6">
    <name type="scientific">Halosimplex pelagicum</name>
    <dbReference type="NCBI Taxonomy" id="869886"/>
    <lineage>
        <taxon>Archaea</taxon>
        <taxon>Methanobacteriati</taxon>
        <taxon>Methanobacteriota</taxon>
        <taxon>Stenosarchaea group</taxon>
        <taxon>Halobacteria</taxon>
        <taxon>Halobacteriales</taxon>
        <taxon>Haloarculaceae</taxon>
        <taxon>Halosimplex</taxon>
    </lineage>
</organism>
<keyword evidence="1" id="KW-0805">Transcription regulation</keyword>
<dbReference type="SMART" id="SM00344">
    <property type="entry name" value="HTH_ASNC"/>
    <property type="match status" value="1"/>
</dbReference>
<evidence type="ECO:0000256" key="1">
    <source>
        <dbReference type="ARBA" id="ARBA00023015"/>
    </source>
</evidence>
<dbReference type="AlphaFoldDB" id="A0A7D5TEI2"/>
<dbReference type="PANTHER" id="PTHR30154:SF34">
    <property type="entry name" value="TRANSCRIPTIONAL REGULATOR AZLB"/>
    <property type="match status" value="1"/>
</dbReference>
<keyword evidence="6" id="KW-1185">Reference proteome</keyword>
<dbReference type="PANTHER" id="PTHR30154">
    <property type="entry name" value="LEUCINE-RESPONSIVE REGULATORY PROTEIN"/>
    <property type="match status" value="1"/>
</dbReference>
<dbReference type="GO" id="GO:0005829">
    <property type="term" value="C:cytosol"/>
    <property type="evidence" value="ECO:0007669"/>
    <property type="project" value="TreeGrafter"/>
</dbReference>
<gene>
    <name evidence="5" type="ORF">HZS54_25275</name>
</gene>
<dbReference type="InterPro" id="IPR000485">
    <property type="entry name" value="AsnC-type_HTH_dom"/>
</dbReference>
<dbReference type="InterPro" id="IPR036388">
    <property type="entry name" value="WH-like_DNA-bd_sf"/>
</dbReference>
<dbReference type="OrthoDB" id="6762at2157"/>
<dbReference type="PRINTS" id="PR00033">
    <property type="entry name" value="HTHASNC"/>
</dbReference>
<dbReference type="GO" id="GO:0043565">
    <property type="term" value="F:sequence-specific DNA binding"/>
    <property type="evidence" value="ECO:0007669"/>
    <property type="project" value="InterPro"/>
</dbReference>
<sequence length="159" mass="17644">MADLDELDFAVLYLLQEDARNTTPVDMAERLPVSAQTVRNRIDGLEAAGVVDGYEPVVDYRRAGFPLRISFTCTAPVERRADLADSALELPRVVSVDEFLSASENLRVLAVTDDSEAITDISERLVDLGLTIESERLLRRRAVRPYDGFAERSPSAETD</sequence>
<evidence type="ECO:0000256" key="2">
    <source>
        <dbReference type="ARBA" id="ARBA00023125"/>
    </source>
</evidence>
<evidence type="ECO:0000256" key="3">
    <source>
        <dbReference type="ARBA" id="ARBA00023163"/>
    </source>
</evidence>
<dbReference type="Pfam" id="PF13412">
    <property type="entry name" value="HTH_24"/>
    <property type="match status" value="1"/>
</dbReference>
<dbReference type="GO" id="GO:0043200">
    <property type="term" value="P:response to amino acid"/>
    <property type="evidence" value="ECO:0007669"/>
    <property type="project" value="TreeGrafter"/>
</dbReference>
<protein>
    <submittedName>
        <fullName evidence="5">Lrp/AsnC family transcriptional regulator</fullName>
    </submittedName>
</protein>
<dbReference type="EMBL" id="CP058909">
    <property type="protein sequence ID" value="QLH84753.1"/>
    <property type="molecule type" value="Genomic_DNA"/>
</dbReference>
<evidence type="ECO:0000313" key="5">
    <source>
        <dbReference type="EMBL" id="QLH84753.1"/>
    </source>
</evidence>
<evidence type="ECO:0000313" key="6">
    <source>
        <dbReference type="Proteomes" id="UP000509346"/>
    </source>
</evidence>
<dbReference type="PROSITE" id="PS50956">
    <property type="entry name" value="HTH_ASNC_2"/>
    <property type="match status" value="1"/>
</dbReference>
<dbReference type="InterPro" id="IPR019888">
    <property type="entry name" value="Tscrpt_reg_AsnC-like"/>
</dbReference>
<feature type="domain" description="HTH asnC-type" evidence="4">
    <location>
        <begin position="4"/>
        <end position="66"/>
    </location>
</feature>
<dbReference type="SUPFAM" id="SSF46785">
    <property type="entry name" value="Winged helix' DNA-binding domain"/>
    <property type="match status" value="1"/>
</dbReference>
<keyword evidence="2" id="KW-0238">DNA-binding</keyword>
<keyword evidence="3" id="KW-0804">Transcription</keyword>
<dbReference type="KEGG" id="hpel:HZS54_25275"/>
<evidence type="ECO:0000259" key="4">
    <source>
        <dbReference type="PROSITE" id="PS50956"/>
    </source>
</evidence>
<reference evidence="5 6" key="1">
    <citation type="submission" date="2020-07" db="EMBL/GenBank/DDBJ databases">
        <title>Halosimplex litoreum sp. nov. and Halosimplex rubrum sp. nov., isolated from different salt environments.</title>
        <authorList>
            <person name="Cui H."/>
        </authorList>
    </citation>
    <scope>NUCLEOTIDE SEQUENCE [LARGE SCALE GENOMIC DNA]</scope>
    <source>
        <strain evidence="5 6">R2</strain>
    </source>
</reference>
<dbReference type="InterPro" id="IPR036390">
    <property type="entry name" value="WH_DNA-bd_sf"/>
</dbReference>
<accession>A0A7D5TEI2</accession>